<evidence type="ECO:0000313" key="1">
    <source>
        <dbReference type="EMBL" id="CAJ2653648.1"/>
    </source>
</evidence>
<sequence>MFAATYTYCILKSAGAKPSFKRFVVDNKSRQSDATSSPKLKQNNEMVPSAEQYKEQSAQSRMRVLKKFPTTLHDTFF</sequence>
<name>A0ACB0KBB3_TRIPR</name>
<organism evidence="1 2">
    <name type="scientific">Trifolium pratense</name>
    <name type="common">Red clover</name>
    <dbReference type="NCBI Taxonomy" id="57577"/>
    <lineage>
        <taxon>Eukaryota</taxon>
        <taxon>Viridiplantae</taxon>
        <taxon>Streptophyta</taxon>
        <taxon>Embryophyta</taxon>
        <taxon>Tracheophyta</taxon>
        <taxon>Spermatophyta</taxon>
        <taxon>Magnoliopsida</taxon>
        <taxon>eudicotyledons</taxon>
        <taxon>Gunneridae</taxon>
        <taxon>Pentapetalae</taxon>
        <taxon>rosids</taxon>
        <taxon>fabids</taxon>
        <taxon>Fabales</taxon>
        <taxon>Fabaceae</taxon>
        <taxon>Papilionoideae</taxon>
        <taxon>50 kb inversion clade</taxon>
        <taxon>NPAAA clade</taxon>
        <taxon>Hologalegina</taxon>
        <taxon>IRL clade</taxon>
        <taxon>Trifolieae</taxon>
        <taxon>Trifolium</taxon>
    </lineage>
</organism>
<dbReference type="Proteomes" id="UP001177021">
    <property type="component" value="Unassembled WGS sequence"/>
</dbReference>
<evidence type="ECO:0000313" key="2">
    <source>
        <dbReference type="Proteomes" id="UP001177021"/>
    </source>
</evidence>
<gene>
    <name evidence="1" type="ORF">MILVUS5_LOCUS20949</name>
</gene>
<accession>A0ACB0KBB3</accession>
<keyword evidence="2" id="KW-1185">Reference proteome</keyword>
<comment type="caution">
    <text evidence="1">The sequence shown here is derived from an EMBL/GenBank/DDBJ whole genome shotgun (WGS) entry which is preliminary data.</text>
</comment>
<reference evidence="1" key="1">
    <citation type="submission" date="2023-10" db="EMBL/GenBank/DDBJ databases">
        <authorList>
            <person name="Rodriguez Cubillos JULIANA M."/>
            <person name="De Vega J."/>
        </authorList>
    </citation>
    <scope>NUCLEOTIDE SEQUENCE</scope>
</reference>
<proteinExistence type="predicted"/>
<dbReference type="EMBL" id="CASHSV030000206">
    <property type="protein sequence ID" value="CAJ2653648.1"/>
    <property type="molecule type" value="Genomic_DNA"/>
</dbReference>
<protein>
    <submittedName>
        <fullName evidence="1">Uncharacterized protein</fullName>
    </submittedName>
</protein>